<gene>
    <name evidence="1" type="ordered locus">Sulba_2501</name>
</gene>
<evidence type="ECO:0008006" key="3">
    <source>
        <dbReference type="Google" id="ProtNLM"/>
    </source>
</evidence>
<evidence type="ECO:0000313" key="2">
    <source>
        <dbReference type="Proteomes" id="UP000006176"/>
    </source>
</evidence>
<dbReference type="RefSeq" id="WP_014770631.1">
    <property type="nucleotide sequence ID" value="NC_018002.1"/>
</dbReference>
<reference evidence="1 2" key="1">
    <citation type="submission" date="2012-06" db="EMBL/GenBank/DDBJ databases">
        <title>Complete sequence of Sulfurospirillum barnesii SES-3.</title>
        <authorList>
            <consortium name="US DOE Joint Genome Institute"/>
            <person name="Lucas S."/>
            <person name="Han J."/>
            <person name="Lapidus A."/>
            <person name="Cheng J.-F."/>
            <person name="Goodwin L."/>
            <person name="Pitluck S."/>
            <person name="Peters L."/>
            <person name="Ovchinnikova G."/>
            <person name="Lu M."/>
            <person name="Detter J.C."/>
            <person name="Han C."/>
            <person name="Tapia R."/>
            <person name="Land M."/>
            <person name="Hauser L."/>
            <person name="Kyrpides N."/>
            <person name="Ivanova N."/>
            <person name="Pagani I."/>
            <person name="Stolz J."/>
            <person name="Arkin A."/>
            <person name="Dehal P."/>
            <person name="Oremland R."/>
            <person name="Saltikov C."/>
            <person name="Basu P."/>
            <person name="Hollibaugh J."/>
            <person name="Newman D."/>
            <person name="Stolyar S."/>
            <person name="Hazen T."/>
            <person name="Woyke T."/>
        </authorList>
    </citation>
    <scope>NUCLEOTIDE SEQUENCE [LARGE SCALE GENOMIC DNA]</scope>
    <source>
        <strain evidence="2">ATCC 700032 / DSM 10660 / SES-3</strain>
    </source>
</reference>
<sequence length="64" mass="7263">MRFEVSKADYEIYVSVLNLLKKGGAKCSITRADIIRESGVSPQLVSNRILNSYQKEKFLKENIA</sequence>
<dbReference type="EMBL" id="CP003333">
    <property type="protein sequence ID" value="AFL69768.1"/>
    <property type="molecule type" value="Genomic_DNA"/>
</dbReference>
<protein>
    <recommendedName>
        <fullName evidence="3">Transcriptional regulator</fullName>
    </recommendedName>
</protein>
<proteinExistence type="predicted"/>
<dbReference type="KEGG" id="sba:Sulba_2501"/>
<dbReference type="Proteomes" id="UP000006176">
    <property type="component" value="Chromosome"/>
</dbReference>
<accession>I3Y0P4</accession>
<dbReference type="HOGENOM" id="CLU_2866149_0_0_7"/>
<evidence type="ECO:0000313" key="1">
    <source>
        <dbReference type="EMBL" id="AFL69768.1"/>
    </source>
</evidence>
<dbReference type="OrthoDB" id="9929097at2"/>
<dbReference type="AlphaFoldDB" id="I3Y0P4"/>
<dbReference type="STRING" id="760154.Sulba_2501"/>
<organism evidence="1 2">
    <name type="scientific">Sulfurospirillum barnesii (strain ATCC 700032 / DSM 10660 / SES-3)</name>
    <dbReference type="NCBI Taxonomy" id="760154"/>
    <lineage>
        <taxon>Bacteria</taxon>
        <taxon>Pseudomonadati</taxon>
        <taxon>Campylobacterota</taxon>
        <taxon>Epsilonproteobacteria</taxon>
        <taxon>Campylobacterales</taxon>
        <taxon>Sulfurospirillaceae</taxon>
        <taxon>Sulfurospirillum</taxon>
    </lineage>
</organism>
<keyword evidence="2" id="KW-1185">Reference proteome</keyword>
<name>I3Y0P4_SULBS</name>
<dbReference type="PATRIC" id="fig|760154.4.peg.2500"/>